<feature type="compositionally biased region" description="Basic and acidic residues" evidence="9">
    <location>
        <begin position="36"/>
        <end position="45"/>
    </location>
</feature>
<dbReference type="EMBL" id="BRYB01001022">
    <property type="protein sequence ID" value="GMI41747.1"/>
    <property type="molecule type" value="Genomic_DNA"/>
</dbReference>
<organism evidence="13 14">
    <name type="scientific">Tetraparma gracilis</name>
    <dbReference type="NCBI Taxonomy" id="2962635"/>
    <lineage>
        <taxon>Eukaryota</taxon>
        <taxon>Sar</taxon>
        <taxon>Stramenopiles</taxon>
        <taxon>Ochrophyta</taxon>
        <taxon>Bolidophyceae</taxon>
        <taxon>Parmales</taxon>
        <taxon>Triparmaceae</taxon>
        <taxon>Tetraparma</taxon>
    </lineage>
</organism>
<accession>A0ABQ6N6Y4</accession>
<evidence type="ECO:0000256" key="2">
    <source>
        <dbReference type="ARBA" id="ARBA00009726"/>
    </source>
</evidence>
<dbReference type="CDD" id="cd18580">
    <property type="entry name" value="ABC_6TM_ABCC_D2"/>
    <property type="match status" value="1"/>
</dbReference>
<dbReference type="PROSITE" id="PS50893">
    <property type="entry name" value="ABC_TRANSPORTER_2"/>
    <property type="match status" value="2"/>
</dbReference>
<evidence type="ECO:0000256" key="4">
    <source>
        <dbReference type="ARBA" id="ARBA00022692"/>
    </source>
</evidence>
<dbReference type="InterPro" id="IPR027417">
    <property type="entry name" value="P-loop_NTPase"/>
</dbReference>
<proteinExistence type="inferred from homology"/>
<dbReference type="SMART" id="SM00382">
    <property type="entry name" value="AAA"/>
    <property type="match status" value="2"/>
</dbReference>
<feature type="compositionally biased region" description="Pro residues" evidence="9">
    <location>
        <begin position="711"/>
        <end position="725"/>
    </location>
</feature>
<dbReference type="Pfam" id="PF00005">
    <property type="entry name" value="ABC_tran"/>
    <property type="match status" value="2"/>
</dbReference>
<keyword evidence="3" id="KW-0813">Transport</keyword>
<feature type="domain" description="ABC transmembrane type-1" evidence="12">
    <location>
        <begin position="762"/>
        <end position="1040"/>
    </location>
</feature>
<dbReference type="InterPro" id="IPR003439">
    <property type="entry name" value="ABC_transporter-like_ATP-bd"/>
</dbReference>
<comment type="caution">
    <text evidence="13">The sequence shown here is derived from an EMBL/GenBank/DDBJ whole genome shotgun (WGS) entry which is preliminary data.</text>
</comment>
<dbReference type="InterPro" id="IPR044726">
    <property type="entry name" value="ABCC_6TM_D2"/>
</dbReference>
<keyword evidence="8 10" id="KW-0472">Membrane</keyword>
<evidence type="ECO:0000256" key="10">
    <source>
        <dbReference type="SAM" id="Phobius"/>
    </source>
</evidence>
<dbReference type="InterPro" id="IPR050173">
    <property type="entry name" value="ABC_transporter_C-like"/>
</dbReference>
<dbReference type="CDD" id="cd03250">
    <property type="entry name" value="ABCC_MRP_domain1"/>
    <property type="match status" value="1"/>
</dbReference>
<reference evidence="13 14" key="1">
    <citation type="journal article" date="2023" name="Commun. Biol.">
        <title>Genome analysis of Parmales, the sister group of diatoms, reveals the evolutionary specialization of diatoms from phago-mixotrophs to photoautotrophs.</title>
        <authorList>
            <person name="Ban H."/>
            <person name="Sato S."/>
            <person name="Yoshikawa S."/>
            <person name="Yamada K."/>
            <person name="Nakamura Y."/>
            <person name="Ichinomiya M."/>
            <person name="Sato N."/>
            <person name="Blanc-Mathieu R."/>
            <person name="Endo H."/>
            <person name="Kuwata A."/>
            <person name="Ogata H."/>
        </authorList>
    </citation>
    <scope>NUCLEOTIDE SEQUENCE [LARGE SCALE GENOMIC DNA]</scope>
</reference>
<dbReference type="InterPro" id="IPR011527">
    <property type="entry name" value="ABC1_TM_dom"/>
</dbReference>
<dbReference type="InterPro" id="IPR036640">
    <property type="entry name" value="ABC1_TM_sf"/>
</dbReference>
<feature type="transmembrane region" description="Helical" evidence="10">
    <location>
        <begin position="878"/>
        <end position="897"/>
    </location>
</feature>
<feature type="transmembrane region" description="Helical" evidence="10">
    <location>
        <begin position="984"/>
        <end position="1005"/>
    </location>
</feature>
<evidence type="ECO:0008006" key="15">
    <source>
        <dbReference type="Google" id="ProtNLM"/>
    </source>
</evidence>
<dbReference type="Gene3D" id="1.20.1560.10">
    <property type="entry name" value="ABC transporter type 1, transmembrane domain"/>
    <property type="match status" value="2"/>
</dbReference>
<gene>
    <name evidence="13" type="ORF">TeGR_g12191</name>
</gene>
<evidence type="ECO:0000256" key="1">
    <source>
        <dbReference type="ARBA" id="ARBA00004141"/>
    </source>
</evidence>
<evidence type="ECO:0000259" key="11">
    <source>
        <dbReference type="PROSITE" id="PS50893"/>
    </source>
</evidence>
<name>A0ABQ6N6Y4_9STRA</name>
<keyword evidence="14" id="KW-1185">Reference proteome</keyword>
<dbReference type="SUPFAM" id="SSF90123">
    <property type="entry name" value="ABC transporter transmembrane region"/>
    <property type="match status" value="2"/>
</dbReference>
<feature type="compositionally biased region" description="Basic and acidic residues" evidence="9">
    <location>
        <begin position="441"/>
        <end position="451"/>
    </location>
</feature>
<feature type="region of interest" description="Disordered" evidence="9">
    <location>
        <begin position="426"/>
        <end position="487"/>
    </location>
</feature>
<feature type="transmembrane region" description="Helical" evidence="10">
    <location>
        <begin position="381"/>
        <end position="398"/>
    </location>
</feature>
<feature type="transmembrane region" description="Helical" evidence="10">
    <location>
        <begin position="758"/>
        <end position="777"/>
    </location>
</feature>
<evidence type="ECO:0000313" key="14">
    <source>
        <dbReference type="Proteomes" id="UP001165060"/>
    </source>
</evidence>
<dbReference type="Gene3D" id="3.40.50.300">
    <property type="entry name" value="P-loop containing nucleotide triphosphate hydrolases"/>
    <property type="match status" value="2"/>
</dbReference>
<feature type="region of interest" description="Disordered" evidence="9">
    <location>
        <begin position="699"/>
        <end position="725"/>
    </location>
</feature>
<dbReference type="PANTHER" id="PTHR24223">
    <property type="entry name" value="ATP-BINDING CASSETTE SUB-FAMILY C"/>
    <property type="match status" value="1"/>
</dbReference>
<feature type="compositionally biased region" description="Polar residues" evidence="9">
    <location>
        <begin position="7"/>
        <end position="34"/>
    </location>
</feature>
<feature type="transmembrane region" description="Helical" evidence="10">
    <location>
        <begin position="1011"/>
        <end position="1032"/>
    </location>
</feature>
<dbReference type="InterPro" id="IPR017871">
    <property type="entry name" value="ABC_transporter-like_CS"/>
</dbReference>
<sequence>MPPQISDPPSATTEYAPVSTTPPVASHDSPQVPSDSPHRLPEKGPADTCSAYSFMTFAFGHDLLSLGNERPLQPSDLPPIPTRDDTPLLSSTLTSAWSAELHSSSPSSPPSLWRAIYSAHRAAFWCTGAFTIGEHVCMVLQPVFLSLFVSWLSSPSPSVSKGLLWAASLTLTNYVQACLHHQVYYMTMRGGWNLRIALTIMTHNKLLKLNTASASSQGGVALNLISTDVFRFDNFMPGLWHYLTGPLDAVAVLVLLTYQLTFLPALAGILVVVLDVLLKLYLGKKIGKIRSTTAKLTDSRVAQTKELLRGIETVKSYSWESHFSSKLLSRRDLEHHSIFTSQLLKGVNFACVLATPAIASLVMFGLYIALHGDDPEKQLTVEIALSAMAFVAVLRTSIGKELSRATENGPECNTAVRRFQEFLMLPETEEKADEKEDDDKSSDGGGDKNLIEMRGASFSWPSDPTSTSTPDPSSVLPEESPAPPPPSCLTDLNVTLARGELMVVIGPVGCGKSALVNAICGELRTTGGSKAISSRSKIGLAAQSPFVAVGSFRSNLTFGSADQDQAFYDSVVAGCQLEADLKMLPDGDATMLGEQGVNLSGGQRARLGMARAIYSKPDILLLDDPLAAVDPEVRGKLFECIRGPLCSGSATVLVTHHSHVASMADKVLVLGEGGVVLKYGSPKECESFFEYESPPKVSKKSRKKVEEEKPMPPPPPAAEAAPVPAPAPAKRFVSKETKVTGLVDRNTYLNYFKAGGTYAAPIVLVLMTLGQVGIVYSDYFLLDWCGDNDSGGDNSKVVVYALLTAGTVLLSYVRTAYFFRASLLASSSLHSNMLRRVIKAPMGWFHRNPLGRITNRFSADQGQVDEQLAVVMFDTIQVFFIALAAMIVAGVSLPYILIVLPPLAYYIVKLRSFVTTCTRELKRFEGMSRSPCYETVTVTMNGLTTIRAFGRSEAQSESLVQLIDANARAWYWWLIGNRYIGFRLDMVTVVLVGFSSIMAVVLIAADVEVSATMIGLSLTYIISLSGNLQFMVRQSALVENFMTSVERVIDFGGDNVGICGRTGAGKSSFVNCLLRLTSLEEDGGKIMLGSEDVSKVPLSKLRNAVTLIPQSPVLFDGDVRYNVDPCGLYSDGDIKKALLAVNLGDALTLDTQVGMDGDNLSVGQKQLLSLARAALRRSKLVVLDEPTANVDQETDVVIRRMMNEGGGGGGGDGGEVAIGDFSKSTVVTIAHRVQSIVDCDVVVVLGAGKVLETGRGRDLAAKKGGIFAGMVDK</sequence>
<dbReference type="PROSITE" id="PS50929">
    <property type="entry name" value="ABC_TM1F"/>
    <property type="match status" value="2"/>
</dbReference>
<feature type="transmembrane region" description="Helical" evidence="10">
    <location>
        <begin position="347"/>
        <end position="369"/>
    </location>
</feature>
<dbReference type="CDD" id="cd18579">
    <property type="entry name" value="ABC_6TM_ABCC_D1"/>
    <property type="match status" value="1"/>
</dbReference>
<feature type="region of interest" description="Disordered" evidence="9">
    <location>
        <begin position="1"/>
        <end position="45"/>
    </location>
</feature>
<keyword evidence="4 10" id="KW-0812">Transmembrane</keyword>
<evidence type="ECO:0000259" key="12">
    <source>
        <dbReference type="PROSITE" id="PS50929"/>
    </source>
</evidence>
<feature type="domain" description="ABC transmembrane type-1" evidence="12">
    <location>
        <begin position="129"/>
        <end position="399"/>
    </location>
</feature>
<feature type="domain" description="ABC transporter" evidence="11">
    <location>
        <begin position="467"/>
        <end position="697"/>
    </location>
</feature>
<protein>
    <recommendedName>
        <fullName evidence="15">P-loop containing nucleoside triphosphate hydrolase protein</fullName>
    </recommendedName>
</protein>
<dbReference type="Proteomes" id="UP001165060">
    <property type="component" value="Unassembled WGS sequence"/>
</dbReference>
<keyword evidence="6" id="KW-0067">ATP-binding</keyword>
<feature type="transmembrane region" description="Helical" evidence="10">
    <location>
        <begin position="262"/>
        <end position="282"/>
    </location>
</feature>
<comment type="subcellular location">
    <subcellularLocation>
        <location evidence="1">Membrane</location>
        <topology evidence="1">Multi-pass membrane protein</topology>
    </subcellularLocation>
</comment>
<evidence type="ECO:0000256" key="7">
    <source>
        <dbReference type="ARBA" id="ARBA00022989"/>
    </source>
</evidence>
<evidence type="ECO:0000256" key="5">
    <source>
        <dbReference type="ARBA" id="ARBA00022741"/>
    </source>
</evidence>
<dbReference type="PROSITE" id="PS00211">
    <property type="entry name" value="ABC_TRANSPORTER_1"/>
    <property type="match status" value="2"/>
</dbReference>
<dbReference type="Pfam" id="PF00664">
    <property type="entry name" value="ABC_membrane"/>
    <property type="match status" value="2"/>
</dbReference>
<feature type="domain" description="ABC transporter" evidence="11">
    <location>
        <begin position="1028"/>
        <end position="1272"/>
    </location>
</feature>
<feature type="compositionally biased region" description="Low complexity" evidence="9">
    <location>
        <begin position="461"/>
        <end position="479"/>
    </location>
</feature>
<evidence type="ECO:0000256" key="8">
    <source>
        <dbReference type="ARBA" id="ARBA00023136"/>
    </source>
</evidence>
<evidence type="ECO:0000256" key="3">
    <source>
        <dbReference type="ARBA" id="ARBA00022448"/>
    </source>
</evidence>
<dbReference type="InterPro" id="IPR044746">
    <property type="entry name" value="ABCC_6TM_D1"/>
</dbReference>
<evidence type="ECO:0000256" key="9">
    <source>
        <dbReference type="SAM" id="MobiDB-lite"/>
    </source>
</evidence>
<keyword evidence="5" id="KW-0547">Nucleotide-binding</keyword>
<comment type="similarity">
    <text evidence="2">Belongs to the ABC transporter superfamily. ABCC family. Conjugate transporter (TC 3.A.1.208) subfamily.</text>
</comment>
<dbReference type="InterPro" id="IPR003593">
    <property type="entry name" value="AAA+_ATPase"/>
</dbReference>
<dbReference type="PANTHER" id="PTHR24223:SF456">
    <property type="entry name" value="MULTIDRUG RESISTANCE-ASSOCIATED PROTEIN LETHAL(2)03659"/>
    <property type="match status" value="1"/>
</dbReference>
<evidence type="ECO:0000256" key="6">
    <source>
        <dbReference type="ARBA" id="ARBA00022840"/>
    </source>
</evidence>
<feature type="transmembrane region" description="Helical" evidence="10">
    <location>
        <begin position="797"/>
        <end position="819"/>
    </location>
</feature>
<dbReference type="SUPFAM" id="SSF52540">
    <property type="entry name" value="P-loop containing nucleoside triphosphate hydrolases"/>
    <property type="match status" value="2"/>
</dbReference>
<keyword evidence="7 10" id="KW-1133">Transmembrane helix</keyword>
<evidence type="ECO:0000313" key="13">
    <source>
        <dbReference type="EMBL" id="GMI41747.1"/>
    </source>
</evidence>